<organism evidence="1 2">
    <name type="scientific">Zingiber officinale</name>
    <name type="common">Ginger</name>
    <name type="synonym">Amomum zingiber</name>
    <dbReference type="NCBI Taxonomy" id="94328"/>
    <lineage>
        <taxon>Eukaryota</taxon>
        <taxon>Viridiplantae</taxon>
        <taxon>Streptophyta</taxon>
        <taxon>Embryophyta</taxon>
        <taxon>Tracheophyta</taxon>
        <taxon>Spermatophyta</taxon>
        <taxon>Magnoliopsida</taxon>
        <taxon>Liliopsida</taxon>
        <taxon>Zingiberales</taxon>
        <taxon>Zingiberaceae</taxon>
        <taxon>Zingiber</taxon>
    </lineage>
</organism>
<evidence type="ECO:0000313" key="2">
    <source>
        <dbReference type="Proteomes" id="UP000734854"/>
    </source>
</evidence>
<dbReference type="Proteomes" id="UP000734854">
    <property type="component" value="Unassembled WGS sequence"/>
</dbReference>
<comment type="caution">
    <text evidence="1">The sequence shown here is derived from an EMBL/GenBank/DDBJ whole genome shotgun (WGS) entry which is preliminary data.</text>
</comment>
<proteinExistence type="predicted"/>
<gene>
    <name evidence="1" type="ORF">ZIOFF_056255</name>
</gene>
<evidence type="ECO:0000313" key="1">
    <source>
        <dbReference type="EMBL" id="KAG6487664.1"/>
    </source>
</evidence>
<protein>
    <submittedName>
        <fullName evidence="1">Uncharacterized protein</fullName>
    </submittedName>
</protein>
<reference evidence="1 2" key="1">
    <citation type="submission" date="2020-08" db="EMBL/GenBank/DDBJ databases">
        <title>Plant Genome Project.</title>
        <authorList>
            <person name="Zhang R.-G."/>
        </authorList>
    </citation>
    <scope>NUCLEOTIDE SEQUENCE [LARGE SCALE GENOMIC DNA]</scope>
    <source>
        <tissue evidence="1">Rhizome</tissue>
    </source>
</reference>
<dbReference type="AlphaFoldDB" id="A0A8J5FDP5"/>
<keyword evidence="2" id="KW-1185">Reference proteome</keyword>
<sequence length="52" mass="6100">MYGFGAESASDKWLICKQWSTSNYKKEKPDKVWILNHCSWSLETSVTMSHFL</sequence>
<dbReference type="EMBL" id="JACMSC010000015">
    <property type="protein sequence ID" value="KAG6487664.1"/>
    <property type="molecule type" value="Genomic_DNA"/>
</dbReference>
<accession>A0A8J5FDP5</accession>
<name>A0A8J5FDP5_ZINOF</name>